<name>A0ABN2ND65_9MICO</name>
<evidence type="ECO:0000313" key="3">
    <source>
        <dbReference type="Proteomes" id="UP001501094"/>
    </source>
</evidence>
<sequence>MAWRTEATAGPLWAVEAGPAGALSGKEPDPALRRAGWSWYHSSLRHAATKNSGYSASATVEGLPRRAAVHGAFAHQHEEPIPADSVNVGAVEPTGRDDLVILGSVESTSPEASGKPPTMGAVPLTPQEKTGATLPARLRNETEFCGSGK</sequence>
<dbReference type="Proteomes" id="UP001501094">
    <property type="component" value="Unassembled WGS sequence"/>
</dbReference>
<protein>
    <submittedName>
        <fullName evidence="2">Uncharacterized protein</fullName>
    </submittedName>
</protein>
<organism evidence="2 3">
    <name type="scientific">Myceligenerans crystallogenes</name>
    <dbReference type="NCBI Taxonomy" id="316335"/>
    <lineage>
        <taxon>Bacteria</taxon>
        <taxon>Bacillati</taxon>
        <taxon>Actinomycetota</taxon>
        <taxon>Actinomycetes</taxon>
        <taxon>Micrococcales</taxon>
        <taxon>Promicromonosporaceae</taxon>
        <taxon>Myceligenerans</taxon>
    </lineage>
</organism>
<comment type="caution">
    <text evidence="2">The sequence shown here is derived from an EMBL/GenBank/DDBJ whole genome shotgun (WGS) entry which is preliminary data.</text>
</comment>
<evidence type="ECO:0000256" key="1">
    <source>
        <dbReference type="SAM" id="MobiDB-lite"/>
    </source>
</evidence>
<gene>
    <name evidence="2" type="ORF">GCM10009751_20190</name>
</gene>
<evidence type="ECO:0000313" key="2">
    <source>
        <dbReference type="EMBL" id="GAA1862362.1"/>
    </source>
</evidence>
<keyword evidence="3" id="KW-1185">Reference proteome</keyword>
<feature type="region of interest" description="Disordered" evidence="1">
    <location>
        <begin position="107"/>
        <end position="149"/>
    </location>
</feature>
<proteinExistence type="predicted"/>
<dbReference type="EMBL" id="BAAANL010000003">
    <property type="protein sequence ID" value="GAA1862362.1"/>
    <property type="molecule type" value="Genomic_DNA"/>
</dbReference>
<accession>A0ABN2ND65</accession>
<reference evidence="2 3" key="1">
    <citation type="journal article" date="2019" name="Int. J. Syst. Evol. Microbiol.">
        <title>The Global Catalogue of Microorganisms (GCM) 10K type strain sequencing project: providing services to taxonomists for standard genome sequencing and annotation.</title>
        <authorList>
            <consortium name="The Broad Institute Genomics Platform"/>
            <consortium name="The Broad Institute Genome Sequencing Center for Infectious Disease"/>
            <person name="Wu L."/>
            <person name="Ma J."/>
        </authorList>
    </citation>
    <scope>NUCLEOTIDE SEQUENCE [LARGE SCALE GENOMIC DNA]</scope>
    <source>
        <strain evidence="2 3">JCM 14326</strain>
    </source>
</reference>